<dbReference type="EMBL" id="CP003012">
    <property type="protein sequence ID" value="AEO69564.1"/>
    <property type="molecule type" value="Genomic_DNA"/>
</dbReference>
<dbReference type="PANTHER" id="PTHR20858:SF17">
    <property type="entry name" value="HYDROXYMETHYLPYRIMIDINE_PHOSPHOMETHYLPYRIMIDINE KINASE THI20-RELATED"/>
    <property type="match status" value="1"/>
</dbReference>
<evidence type="ECO:0000259" key="2">
    <source>
        <dbReference type="Pfam" id="PF03070"/>
    </source>
</evidence>
<dbReference type="FunFam" id="3.40.1190.20:FF:000034">
    <property type="entry name" value="Putative hydroxymethylpyrimidine/ phosphomethylpyrimidine kinase 2"/>
    <property type="match status" value="1"/>
</dbReference>
<keyword evidence="5" id="KW-1185">Reference proteome</keyword>
<feature type="region of interest" description="Disordered" evidence="1">
    <location>
        <begin position="494"/>
        <end position="514"/>
    </location>
</feature>
<evidence type="ECO:0000259" key="3">
    <source>
        <dbReference type="Pfam" id="PF08543"/>
    </source>
</evidence>
<evidence type="ECO:0000256" key="1">
    <source>
        <dbReference type="SAM" id="MobiDB-lite"/>
    </source>
</evidence>
<dbReference type="GO" id="GO:0009228">
    <property type="term" value="P:thiamine biosynthetic process"/>
    <property type="evidence" value="ECO:0007669"/>
    <property type="project" value="InterPro"/>
</dbReference>
<dbReference type="CDD" id="cd01169">
    <property type="entry name" value="HMPP_kinase"/>
    <property type="match status" value="1"/>
</dbReference>
<dbReference type="HOGENOM" id="CLU_020520_2_1_1"/>
<feature type="domain" description="Pyridoxamine kinase/Phosphomethylpyrimidine kinase" evidence="3">
    <location>
        <begin position="238"/>
        <end position="301"/>
    </location>
</feature>
<dbReference type="SUPFAM" id="SSF48613">
    <property type="entry name" value="Heme oxygenase-like"/>
    <property type="match status" value="1"/>
</dbReference>
<feature type="domain" description="Pyridoxamine kinase/Phosphomethylpyrimidine kinase" evidence="3">
    <location>
        <begin position="13"/>
        <end position="194"/>
    </location>
</feature>
<dbReference type="PANTHER" id="PTHR20858">
    <property type="entry name" value="PHOSPHOMETHYLPYRIMIDINE KINASE"/>
    <property type="match status" value="1"/>
</dbReference>
<dbReference type="FunFam" id="1.20.910.10:FF:000003">
    <property type="entry name" value="Hydroxymethylpyrimidine/phosphomethylpyrimidine kinase THI20"/>
    <property type="match status" value="1"/>
</dbReference>
<dbReference type="InterPro" id="IPR004305">
    <property type="entry name" value="Thiaminase-2/PQQC"/>
</dbReference>
<dbReference type="SUPFAM" id="SSF53613">
    <property type="entry name" value="Ribokinase-like"/>
    <property type="match status" value="1"/>
</dbReference>
<dbReference type="RefSeq" id="XP_003655900.1">
    <property type="nucleotide sequence ID" value="XM_003655852.1"/>
</dbReference>
<dbReference type="Pfam" id="PF03070">
    <property type="entry name" value="TENA_THI-4"/>
    <property type="match status" value="1"/>
</dbReference>
<dbReference type="STRING" id="578455.G2R9M0"/>
<dbReference type="Proteomes" id="UP000008181">
    <property type="component" value="Chromosome 4"/>
</dbReference>
<dbReference type="InterPro" id="IPR013749">
    <property type="entry name" value="PM/HMP-P_kinase-1"/>
</dbReference>
<dbReference type="eggNOG" id="KOG2598">
    <property type="taxonomic scope" value="Eukaryota"/>
</dbReference>
<dbReference type="Gene3D" id="1.20.910.10">
    <property type="entry name" value="Heme oxygenase-like"/>
    <property type="match status" value="1"/>
</dbReference>
<gene>
    <name evidence="4" type="ORF">THITE_2120167</name>
</gene>
<dbReference type="AlphaFoldDB" id="G2R9M0"/>
<name>G2R9M0_THETT</name>
<dbReference type="KEGG" id="ttt:THITE_2120167"/>
<dbReference type="InterPro" id="IPR016084">
    <property type="entry name" value="Haem_Oase-like_multi-hlx"/>
</dbReference>
<dbReference type="CDD" id="cd19367">
    <property type="entry name" value="TenA_C_ScTHI20-like"/>
    <property type="match status" value="1"/>
</dbReference>
<dbReference type="Gene3D" id="3.40.1190.20">
    <property type="match status" value="1"/>
</dbReference>
<sequence>MAPGRVLVIAGSDSSGGAGLEADQKVIAAHGCYAMTATTALTAQNTKGVYGIHLVPPEFLRKQIDAVIEDVGVDVVKTGMLASAESIETIADALERHKVSTVVIDPVMIATTGAQLLPPEAVHILRTRLLPLATIATPNVPEAVRLLGDDDAARGGGSGGGGVQTVDELEALARAIRARLGPRWVLVKGGHCPFRRDGRAARTEAERELVVDVLVGGERAAGGGGGGEQEEEEEELVVVRLETAYCASRNTHGTGCSLASAIASNLAKGMDMPAAVRAGCRYVQAGIRSAPGLGGGNGPLNHFHSVYTLPFSPGHFIDYLLERPDVAPVWDRFVNHPFVLAMGDGTLPIESFKGYLVQDYLYLIHFARANALASYKATTAKDIAASAAIVTHIFREMELHIGYCGGFGISREEMENTEEHEACTAYTRYVIDIGQSQDWLGLQVAMAPCLLGYGAIAKQLHADPRSKRDGNLYWTWIENYVADDYVAAVKAGSGEWKSNKKQEKPQPAAGRTRY</sequence>
<reference evidence="4 5" key="1">
    <citation type="journal article" date="2011" name="Nat. Biotechnol.">
        <title>Comparative genomic analysis of the thermophilic biomass-degrading fungi Myceliophthora thermophila and Thielavia terrestris.</title>
        <authorList>
            <person name="Berka R.M."/>
            <person name="Grigoriev I.V."/>
            <person name="Otillar R."/>
            <person name="Salamov A."/>
            <person name="Grimwood J."/>
            <person name="Reid I."/>
            <person name="Ishmael N."/>
            <person name="John T."/>
            <person name="Darmond C."/>
            <person name="Moisan M.-C."/>
            <person name="Henrissat B."/>
            <person name="Coutinho P.M."/>
            <person name="Lombard V."/>
            <person name="Natvig D.O."/>
            <person name="Lindquist E."/>
            <person name="Schmutz J."/>
            <person name="Lucas S."/>
            <person name="Harris P."/>
            <person name="Powlowski J."/>
            <person name="Bellemare A."/>
            <person name="Taylor D."/>
            <person name="Butler G."/>
            <person name="de Vries R.P."/>
            <person name="Allijn I.E."/>
            <person name="van den Brink J."/>
            <person name="Ushinsky S."/>
            <person name="Storms R."/>
            <person name="Powell A.J."/>
            <person name="Paulsen I.T."/>
            <person name="Elbourne L.D.H."/>
            <person name="Baker S.E."/>
            <person name="Magnuson J."/>
            <person name="LaBoissiere S."/>
            <person name="Clutterbuck A.J."/>
            <person name="Martinez D."/>
            <person name="Wogulis M."/>
            <person name="de Leon A.L."/>
            <person name="Rey M.W."/>
            <person name="Tsang A."/>
        </authorList>
    </citation>
    <scope>NUCLEOTIDE SEQUENCE [LARGE SCALE GENOMIC DNA]</scope>
    <source>
        <strain evidence="5">ATCC 38088 / NRRL 8126</strain>
    </source>
</reference>
<dbReference type="InterPro" id="IPR004399">
    <property type="entry name" value="HMP/HMP-P_kinase_dom"/>
</dbReference>
<organism evidence="4 5">
    <name type="scientific">Thermothielavioides terrestris (strain ATCC 38088 / NRRL 8126)</name>
    <name type="common">Thielavia terrestris</name>
    <dbReference type="NCBI Taxonomy" id="578455"/>
    <lineage>
        <taxon>Eukaryota</taxon>
        <taxon>Fungi</taxon>
        <taxon>Dikarya</taxon>
        <taxon>Ascomycota</taxon>
        <taxon>Pezizomycotina</taxon>
        <taxon>Sordariomycetes</taxon>
        <taxon>Sordariomycetidae</taxon>
        <taxon>Sordariales</taxon>
        <taxon>Chaetomiaceae</taxon>
        <taxon>Thermothielavioides</taxon>
        <taxon>Thermothielavioides terrestris</taxon>
    </lineage>
</organism>
<proteinExistence type="predicted"/>
<protein>
    <recommendedName>
        <fullName evidence="6">Pyridoxamine kinase/Phosphomethylpyrimidine kinase domain-containing protein</fullName>
    </recommendedName>
</protein>
<dbReference type="GO" id="GO:0005829">
    <property type="term" value="C:cytosol"/>
    <property type="evidence" value="ECO:0007669"/>
    <property type="project" value="TreeGrafter"/>
</dbReference>
<dbReference type="InterPro" id="IPR029056">
    <property type="entry name" value="Ribokinase-like"/>
</dbReference>
<dbReference type="Pfam" id="PF08543">
    <property type="entry name" value="Phos_pyr_kin"/>
    <property type="match status" value="2"/>
</dbReference>
<dbReference type="GO" id="GO:0008902">
    <property type="term" value="F:hydroxymethylpyrimidine kinase activity"/>
    <property type="evidence" value="ECO:0007669"/>
    <property type="project" value="TreeGrafter"/>
</dbReference>
<feature type="domain" description="Thiaminase-2/PQQC" evidence="2">
    <location>
        <begin position="324"/>
        <end position="491"/>
    </location>
</feature>
<evidence type="ECO:0008006" key="6">
    <source>
        <dbReference type="Google" id="ProtNLM"/>
    </source>
</evidence>
<accession>G2R9M0</accession>
<dbReference type="GO" id="GO:0008972">
    <property type="term" value="F:phosphomethylpyrimidine kinase activity"/>
    <property type="evidence" value="ECO:0007669"/>
    <property type="project" value="InterPro"/>
</dbReference>
<evidence type="ECO:0000313" key="4">
    <source>
        <dbReference type="EMBL" id="AEO69564.1"/>
    </source>
</evidence>
<evidence type="ECO:0000313" key="5">
    <source>
        <dbReference type="Proteomes" id="UP000008181"/>
    </source>
</evidence>
<dbReference type="GeneID" id="11520089"/>
<dbReference type="OrthoDB" id="10028886at2759"/>